<gene>
    <name evidence="1" type="ORF">PoB_002323200</name>
</gene>
<sequence length="88" mass="9638">MRTRVKNPRLLHDGLSCHLTDSISGMTTSESCWIVSWTVSASIVAVITRNTPPIFCLTVTDVIAAKASVTCDLELFHGEEMVFVIASR</sequence>
<accession>A0AAV3ZQG3</accession>
<organism evidence="1 2">
    <name type="scientific">Plakobranchus ocellatus</name>
    <dbReference type="NCBI Taxonomy" id="259542"/>
    <lineage>
        <taxon>Eukaryota</taxon>
        <taxon>Metazoa</taxon>
        <taxon>Spiralia</taxon>
        <taxon>Lophotrochozoa</taxon>
        <taxon>Mollusca</taxon>
        <taxon>Gastropoda</taxon>
        <taxon>Heterobranchia</taxon>
        <taxon>Euthyneura</taxon>
        <taxon>Panpulmonata</taxon>
        <taxon>Sacoglossa</taxon>
        <taxon>Placobranchoidea</taxon>
        <taxon>Plakobranchidae</taxon>
        <taxon>Plakobranchus</taxon>
    </lineage>
</organism>
<proteinExistence type="predicted"/>
<name>A0AAV3ZQG3_9GAST</name>
<keyword evidence="2" id="KW-1185">Reference proteome</keyword>
<reference evidence="1 2" key="1">
    <citation type="journal article" date="2021" name="Elife">
        <title>Chloroplast acquisition without the gene transfer in kleptoplastic sea slugs, Plakobranchus ocellatus.</title>
        <authorList>
            <person name="Maeda T."/>
            <person name="Takahashi S."/>
            <person name="Yoshida T."/>
            <person name="Shimamura S."/>
            <person name="Takaki Y."/>
            <person name="Nagai Y."/>
            <person name="Toyoda A."/>
            <person name="Suzuki Y."/>
            <person name="Arimoto A."/>
            <person name="Ishii H."/>
            <person name="Satoh N."/>
            <person name="Nishiyama T."/>
            <person name="Hasebe M."/>
            <person name="Maruyama T."/>
            <person name="Minagawa J."/>
            <person name="Obokata J."/>
            <person name="Shigenobu S."/>
        </authorList>
    </citation>
    <scope>NUCLEOTIDE SEQUENCE [LARGE SCALE GENOMIC DNA]</scope>
</reference>
<dbReference type="EMBL" id="BLXT01002699">
    <property type="protein sequence ID" value="GFN96726.1"/>
    <property type="molecule type" value="Genomic_DNA"/>
</dbReference>
<protein>
    <submittedName>
        <fullName evidence="1">Uncharacterized protein</fullName>
    </submittedName>
</protein>
<evidence type="ECO:0000313" key="2">
    <source>
        <dbReference type="Proteomes" id="UP000735302"/>
    </source>
</evidence>
<dbReference type="Proteomes" id="UP000735302">
    <property type="component" value="Unassembled WGS sequence"/>
</dbReference>
<comment type="caution">
    <text evidence="1">The sequence shown here is derived from an EMBL/GenBank/DDBJ whole genome shotgun (WGS) entry which is preliminary data.</text>
</comment>
<evidence type="ECO:0000313" key="1">
    <source>
        <dbReference type="EMBL" id="GFN96726.1"/>
    </source>
</evidence>
<dbReference type="AlphaFoldDB" id="A0AAV3ZQG3"/>